<keyword evidence="2" id="KW-1185">Reference proteome</keyword>
<evidence type="ECO:0000313" key="1">
    <source>
        <dbReference type="EMBL" id="KAL2834354.1"/>
    </source>
</evidence>
<sequence>MSHPIISSAVRQLSRPCSARATFSAISSPLPTPSFSAPFCHSSQRTVTISSAPKRAPRARSTVQRYPQSYLNTAQCSAFSSAAAKSAAQITQNPRVGEDGNNLMIGISERAASVRPTCPFILCVRLESPSWVESTGFSGVGTYFSPGVARTAVMPE</sequence>
<dbReference type="EMBL" id="JBFXLS010000002">
    <property type="protein sequence ID" value="KAL2834354.1"/>
    <property type="molecule type" value="Genomic_DNA"/>
</dbReference>
<name>A0ABR4J2U1_9EURO</name>
<protein>
    <submittedName>
        <fullName evidence="1">Uncharacterized protein</fullName>
    </submittedName>
</protein>
<comment type="caution">
    <text evidence="1">The sequence shown here is derived from an EMBL/GenBank/DDBJ whole genome shotgun (WGS) entry which is preliminary data.</text>
</comment>
<proteinExistence type="predicted"/>
<reference evidence="1 2" key="1">
    <citation type="submission" date="2024-07" db="EMBL/GenBank/DDBJ databases">
        <title>Section-level genome sequencing and comparative genomics of Aspergillus sections Usti and Cavernicolus.</title>
        <authorList>
            <consortium name="Lawrence Berkeley National Laboratory"/>
            <person name="Nybo J.L."/>
            <person name="Vesth T.C."/>
            <person name="Theobald S."/>
            <person name="Frisvad J.C."/>
            <person name="Larsen T.O."/>
            <person name="Kjaerboelling I."/>
            <person name="Rothschild-Mancinelli K."/>
            <person name="Lyhne E.K."/>
            <person name="Kogle M.E."/>
            <person name="Barry K."/>
            <person name="Clum A."/>
            <person name="Na H."/>
            <person name="Ledsgaard L."/>
            <person name="Lin J."/>
            <person name="Lipzen A."/>
            <person name="Kuo A."/>
            <person name="Riley R."/>
            <person name="Mondo S."/>
            <person name="LaButti K."/>
            <person name="Haridas S."/>
            <person name="Pangalinan J."/>
            <person name="Salamov A.A."/>
            <person name="Simmons B.A."/>
            <person name="Magnuson J.K."/>
            <person name="Chen J."/>
            <person name="Drula E."/>
            <person name="Henrissat B."/>
            <person name="Wiebenga A."/>
            <person name="Lubbers R.J."/>
            <person name="Gomes A.C."/>
            <person name="Makela M.R."/>
            <person name="Stajich J."/>
            <person name="Grigoriev I.V."/>
            <person name="Mortensen U.H."/>
            <person name="De vries R.P."/>
            <person name="Baker S.E."/>
            <person name="Andersen M.R."/>
        </authorList>
    </citation>
    <scope>NUCLEOTIDE SEQUENCE [LARGE SCALE GENOMIC DNA]</scope>
    <source>
        <strain evidence="1 2">CBS 600.67</strain>
    </source>
</reference>
<gene>
    <name evidence="1" type="ORF">BDW59DRAFT_46680</name>
</gene>
<evidence type="ECO:0000313" key="2">
    <source>
        <dbReference type="Proteomes" id="UP001610335"/>
    </source>
</evidence>
<accession>A0ABR4J2U1</accession>
<dbReference type="Proteomes" id="UP001610335">
    <property type="component" value="Unassembled WGS sequence"/>
</dbReference>
<organism evidence="1 2">
    <name type="scientific">Aspergillus cavernicola</name>
    <dbReference type="NCBI Taxonomy" id="176166"/>
    <lineage>
        <taxon>Eukaryota</taxon>
        <taxon>Fungi</taxon>
        <taxon>Dikarya</taxon>
        <taxon>Ascomycota</taxon>
        <taxon>Pezizomycotina</taxon>
        <taxon>Eurotiomycetes</taxon>
        <taxon>Eurotiomycetidae</taxon>
        <taxon>Eurotiales</taxon>
        <taxon>Aspergillaceae</taxon>
        <taxon>Aspergillus</taxon>
        <taxon>Aspergillus subgen. Nidulantes</taxon>
    </lineage>
</organism>